<dbReference type="GO" id="GO:0051604">
    <property type="term" value="P:protein maturation"/>
    <property type="evidence" value="ECO:0007669"/>
    <property type="project" value="InterPro"/>
</dbReference>
<dbReference type="EMBL" id="BMAO01038965">
    <property type="protein sequence ID" value="GFR27978.1"/>
    <property type="molecule type" value="Genomic_DNA"/>
</dbReference>
<dbReference type="FunFam" id="3.30.300.130:FF:000004">
    <property type="entry name" value="cytosolic iron-sulfur assembly component 2A"/>
    <property type="match status" value="1"/>
</dbReference>
<name>A0A8X6HR11_TRICU</name>
<comment type="caution">
    <text evidence="4">The sequence shown here is derived from an EMBL/GenBank/DDBJ whole genome shotgun (WGS) entry which is preliminary data.</text>
</comment>
<proteinExistence type="inferred from homology"/>
<dbReference type="OrthoDB" id="2746at2759"/>
<protein>
    <submittedName>
        <fullName evidence="4">Cytosolic iron-sulfur assembly component 2A</fullName>
    </submittedName>
</protein>
<keyword evidence="5" id="KW-1185">Reference proteome</keyword>
<organism evidence="4 5">
    <name type="scientific">Trichonephila clavata</name>
    <name type="common">Joro spider</name>
    <name type="synonym">Nephila clavata</name>
    <dbReference type="NCBI Taxonomy" id="2740835"/>
    <lineage>
        <taxon>Eukaryota</taxon>
        <taxon>Metazoa</taxon>
        <taxon>Ecdysozoa</taxon>
        <taxon>Arthropoda</taxon>
        <taxon>Chelicerata</taxon>
        <taxon>Arachnida</taxon>
        <taxon>Araneae</taxon>
        <taxon>Araneomorphae</taxon>
        <taxon>Entelegynae</taxon>
        <taxon>Araneoidea</taxon>
        <taxon>Nephilidae</taxon>
        <taxon>Trichonephila</taxon>
    </lineage>
</organism>
<dbReference type="Pfam" id="PF01883">
    <property type="entry name" value="FeS_assembly_P"/>
    <property type="match status" value="1"/>
</dbReference>
<dbReference type="AlphaFoldDB" id="A0A8X6HR11"/>
<feature type="domain" description="MIP18 family-like" evidence="3">
    <location>
        <begin position="20"/>
        <end position="89"/>
    </location>
</feature>
<dbReference type="InterPro" id="IPR034904">
    <property type="entry name" value="FSCA_dom_sf"/>
</dbReference>
<comment type="similarity">
    <text evidence="1">Belongs to the MIP18 family.</text>
</comment>
<dbReference type="SUPFAM" id="SSF117916">
    <property type="entry name" value="Fe-S cluster assembly (FSCA) domain-like"/>
    <property type="match status" value="1"/>
</dbReference>
<dbReference type="GO" id="GO:0007059">
    <property type="term" value="P:chromosome segregation"/>
    <property type="evidence" value="ECO:0007669"/>
    <property type="project" value="UniProtKB-KW"/>
</dbReference>
<evidence type="ECO:0000256" key="1">
    <source>
        <dbReference type="ARBA" id="ARBA00010381"/>
    </source>
</evidence>
<dbReference type="PANTHER" id="PTHR12377:SF2">
    <property type="entry name" value="CYTOSOLIC IRON-SULFUR ASSEMBLY COMPONENT 2A"/>
    <property type="match status" value="1"/>
</dbReference>
<evidence type="ECO:0000259" key="3">
    <source>
        <dbReference type="Pfam" id="PF01883"/>
    </source>
</evidence>
<sequence length="141" mass="16150">MSVENAMEQSLDENEDLRGEIYDIIRTIRDPEKPQTLEELEVINEKDISVTLNSKCSVITIELTPTVPHCSLATVLGLCVRMKLEKYWGKKYKLDVFLKEGTHTSVHAVSRQLNDKERIAAAMENPELRKMVEECINEEDS</sequence>
<dbReference type="Gene3D" id="6.10.250.1280">
    <property type="match status" value="1"/>
</dbReference>
<reference evidence="4" key="1">
    <citation type="submission" date="2020-07" db="EMBL/GenBank/DDBJ databases">
        <title>Multicomponent nature underlies the extraordinary mechanical properties of spider dragline silk.</title>
        <authorList>
            <person name="Kono N."/>
            <person name="Nakamura H."/>
            <person name="Mori M."/>
            <person name="Yoshida Y."/>
            <person name="Ohtoshi R."/>
            <person name="Malay A.D."/>
            <person name="Moran D.A.P."/>
            <person name="Tomita M."/>
            <person name="Numata K."/>
            <person name="Arakawa K."/>
        </authorList>
    </citation>
    <scope>NUCLEOTIDE SEQUENCE</scope>
</reference>
<dbReference type="InterPro" id="IPR039796">
    <property type="entry name" value="MIP18"/>
</dbReference>
<accession>A0A8X6HR11</accession>
<dbReference type="PANTHER" id="PTHR12377">
    <property type="entry name" value="CYTOSOLIC IRON-SULFUR ASSEMBLY COMPONENT 2B-RELATED"/>
    <property type="match status" value="1"/>
</dbReference>
<dbReference type="Proteomes" id="UP000887116">
    <property type="component" value="Unassembled WGS sequence"/>
</dbReference>
<dbReference type="InterPro" id="IPR002744">
    <property type="entry name" value="MIP18-like"/>
</dbReference>
<keyword evidence="2" id="KW-0159">Chromosome partition</keyword>
<evidence type="ECO:0000313" key="4">
    <source>
        <dbReference type="EMBL" id="GFR27978.1"/>
    </source>
</evidence>
<dbReference type="Gene3D" id="3.30.300.130">
    <property type="entry name" value="Fe-S cluster assembly (FSCA)"/>
    <property type="match status" value="1"/>
</dbReference>
<evidence type="ECO:0000256" key="2">
    <source>
        <dbReference type="ARBA" id="ARBA00022829"/>
    </source>
</evidence>
<evidence type="ECO:0000313" key="5">
    <source>
        <dbReference type="Proteomes" id="UP000887116"/>
    </source>
</evidence>
<gene>
    <name evidence="4" type="primary">CIAO2A</name>
    <name evidence="4" type="ORF">TNCT_396951</name>
</gene>